<accession>A0A317T442</accession>
<gene>
    <name evidence="2" type="ORF">C7212DRAFT_341261</name>
</gene>
<protein>
    <submittedName>
        <fullName evidence="2">Uncharacterized protein</fullName>
    </submittedName>
</protein>
<dbReference type="EMBL" id="PYWC01000002">
    <property type="protein sequence ID" value="PWW80557.1"/>
    <property type="molecule type" value="Genomic_DNA"/>
</dbReference>
<evidence type="ECO:0000313" key="3">
    <source>
        <dbReference type="Proteomes" id="UP000246991"/>
    </source>
</evidence>
<sequence>MSDYVSKETFHRSTPVPSDDSDEEEEDKVSNGEDSEECEDENIESTLGDPPEQSTTSEAGLAAANSDFNCHDCPRAELACIRNHISGIQLWSETVSDTKPMEDMLTRLKEIARFLDFLMEPDNDAEWGINDVEDRYLVKTIVEIREEVVGIGLKVKKMEVQHKDEELDLKVLETMVKKFVEEMGERRGAAE</sequence>
<proteinExistence type="predicted"/>
<evidence type="ECO:0000256" key="1">
    <source>
        <dbReference type="SAM" id="MobiDB-lite"/>
    </source>
</evidence>
<feature type="region of interest" description="Disordered" evidence="1">
    <location>
        <begin position="1"/>
        <end position="58"/>
    </location>
</feature>
<comment type="caution">
    <text evidence="2">The sequence shown here is derived from an EMBL/GenBank/DDBJ whole genome shotgun (WGS) entry which is preliminary data.</text>
</comment>
<dbReference type="Proteomes" id="UP000246991">
    <property type="component" value="Unassembled WGS sequence"/>
</dbReference>
<dbReference type="OrthoDB" id="10537782at2759"/>
<keyword evidence="3" id="KW-1185">Reference proteome</keyword>
<feature type="compositionally biased region" description="Basic and acidic residues" evidence="1">
    <location>
        <begin position="1"/>
        <end position="11"/>
    </location>
</feature>
<feature type="compositionally biased region" description="Acidic residues" evidence="1">
    <location>
        <begin position="19"/>
        <end position="43"/>
    </location>
</feature>
<evidence type="ECO:0000313" key="2">
    <source>
        <dbReference type="EMBL" id="PWW80557.1"/>
    </source>
</evidence>
<reference evidence="2 3" key="1">
    <citation type="submission" date="2018-03" db="EMBL/GenBank/DDBJ databases">
        <title>Genomes of Pezizomycetes fungi and the evolution of truffles.</title>
        <authorList>
            <person name="Murat C."/>
            <person name="Payen T."/>
            <person name="Noel B."/>
            <person name="Kuo A."/>
            <person name="Martin F.M."/>
        </authorList>
    </citation>
    <scope>NUCLEOTIDE SEQUENCE [LARGE SCALE GENOMIC DNA]</scope>
    <source>
        <strain evidence="2">091103-1</strain>
    </source>
</reference>
<organism evidence="2 3">
    <name type="scientific">Tuber magnatum</name>
    <name type="common">white Piedmont truffle</name>
    <dbReference type="NCBI Taxonomy" id="42249"/>
    <lineage>
        <taxon>Eukaryota</taxon>
        <taxon>Fungi</taxon>
        <taxon>Dikarya</taxon>
        <taxon>Ascomycota</taxon>
        <taxon>Pezizomycotina</taxon>
        <taxon>Pezizomycetes</taxon>
        <taxon>Pezizales</taxon>
        <taxon>Tuberaceae</taxon>
        <taxon>Tuber</taxon>
    </lineage>
</organism>
<name>A0A317T442_9PEZI</name>
<dbReference type="AlphaFoldDB" id="A0A317T442"/>